<evidence type="ECO:0000313" key="1">
    <source>
        <dbReference type="EMBL" id="PPK81387.1"/>
    </source>
</evidence>
<accession>A0A2S6HU85</accession>
<dbReference type="AlphaFoldDB" id="A0A2S6HU85"/>
<comment type="caution">
    <text evidence="1">The sequence shown here is derived from an EMBL/GenBank/DDBJ whole genome shotgun (WGS) entry which is preliminary data.</text>
</comment>
<organism evidence="1 2">
    <name type="scientific">Lacrimispora xylanisolvens</name>
    <dbReference type="NCBI Taxonomy" id="384636"/>
    <lineage>
        <taxon>Bacteria</taxon>
        <taxon>Bacillati</taxon>
        <taxon>Bacillota</taxon>
        <taxon>Clostridia</taxon>
        <taxon>Lachnospirales</taxon>
        <taxon>Lachnospiraceae</taxon>
        <taxon>Lacrimispora</taxon>
    </lineage>
</organism>
<reference evidence="1 2" key="1">
    <citation type="submission" date="2018-02" db="EMBL/GenBank/DDBJ databases">
        <title>Genomic Encyclopedia of Archaeal and Bacterial Type Strains, Phase II (KMG-II): from individual species to whole genera.</title>
        <authorList>
            <person name="Goeker M."/>
        </authorList>
    </citation>
    <scope>NUCLEOTIDE SEQUENCE [LARGE SCALE GENOMIC DNA]</scope>
    <source>
        <strain evidence="1 2">DSM 3808</strain>
    </source>
</reference>
<name>A0A2S6HU85_9FIRM</name>
<protein>
    <submittedName>
        <fullName evidence="1">Uncharacterized protein</fullName>
    </submittedName>
</protein>
<sequence>MRKIVTSFIIFIVLFIAIAGRNYYTKNISYDTDINGQIVEEDKYFKIIKRADAEYYYIIYNNDKKIVKEGSHYGPSPVINYIDNGTIEILLQAGTNMFYCTYYDINNDRFSDQYESPIICEYEKIVYIDYNKNPFTLVVKNIYETNKFLKEFILEDISLAVSPIIKAEFLDENTLNIVYMSGQEFKEKAVMLNLN</sequence>
<dbReference type="RefSeq" id="WP_104436481.1">
    <property type="nucleotide sequence ID" value="NZ_PTJA01000004.1"/>
</dbReference>
<proteinExistence type="predicted"/>
<gene>
    <name evidence="1" type="ORF">BXY41_104189</name>
</gene>
<dbReference type="Proteomes" id="UP000237749">
    <property type="component" value="Unassembled WGS sequence"/>
</dbReference>
<evidence type="ECO:0000313" key="2">
    <source>
        <dbReference type="Proteomes" id="UP000237749"/>
    </source>
</evidence>
<dbReference type="EMBL" id="PTJA01000004">
    <property type="protein sequence ID" value="PPK81387.1"/>
    <property type="molecule type" value="Genomic_DNA"/>
</dbReference>
<keyword evidence="2" id="KW-1185">Reference proteome</keyword>